<protein>
    <submittedName>
        <fullName evidence="2">Uncharacterized protein</fullName>
    </submittedName>
</protein>
<feature type="transmembrane region" description="Helical" evidence="1">
    <location>
        <begin position="78"/>
        <end position="99"/>
    </location>
</feature>
<proteinExistence type="predicted"/>
<evidence type="ECO:0000313" key="2">
    <source>
        <dbReference type="EMBL" id="MEI4549427.1"/>
    </source>
</evidence>
<evidence type="ECO:0000313" key="3">
    <source>
        <dbReference type="Proteomes" id="UP001382455"/>
    </source>
</evidence>
<feature type="transmembrane region" description="Helical" evidence="1">
    <location>
        <begin position="43"/>
        <end position="66"/>
    </location>
</feature>
<keyword evidence="3" id="KW-1185">Reference proteome</keyword>
<keyword evidence="1" id="KW-1133">Transmembrane helix</keyword>
<sequence length="230" mass="26437">MQETIKTDNKHWFKYTEFNGKNELCENSVIQLKVTRIFYPLPFWLELVFFVLLLAVSLFPLVNHHVAIVNIAFRDLTLVYLPILPCYLVLRMVLVNLYYQTGSKLFVSVSNSALVLPANRLIGHKKGQLVLAKGDIKEIKVQYMQNTTSHSLSCRALKLTIESISNNVIKLKVDYFPIQSMLYLLTYFGYPLSFERTHFGILKMARMFMLIIPVLCVIAISGALFSDSFL</sequence>
<keyword evidence="1" id="KW-0812">Transmembrane</keyword>
<feature type="transmembrane region" description="Helical" evidence="1">
    <location>
        <begin position="205"/>
        <end position="225"/>
    </location>
</feature>
<keyword evidence="1" id="KW-0472">Membrane</keyword>
<gene>
    <name evidence="2" type="ORF">WAE96_06890</name>
</gene>
<comment type="caution">
    <text evidence="2">The sequence shown here is derived from an EMBL/GenBank/DDBJ whole genome shotgun (WGS) entry which is preliminary data.</text>
</comment>
<dbReference type="RefSeq" id="WP_336434979.1">
    <property type="nucleotide sequence ID" value="NZ_JBAWKS010000001.1"/>
</dbReference>
<dbReference type="EMBL" id="JBAWKS010000001">
    <property type="protein sequence ID" value="MEI4549427.1"/>
    <property type="molecule type" value="Genomic_DNA"/>
</dbReference>
<accession>A0ABU8ERB2</accession>
<name>A0ABU8ERB2_9GAMM</name>
<dbReference type="Proteomes" id="UP001382455">
    <property type="component" value="Unassembled WGS sequence"/>
</dbReference>
<evidence type="ECO:0000256" key="1">
    <source>
        <dbReference type="SAM" id="Phobius"/>
    </source>
</evidence>
<reference evidence="2 3" key="1">
    <citation type="submission" date="2023-12" db="EMBL/GenBank/DDBJ databases">
        <title>Friends and Foes: Symbiotic and Algicidal bacterial influence on Karenia brevis blooms.</title>
        <authorList>
            <person name="Fei C."/>
            <person name="Mohamed A.R."/>
            <person name="Booker A."/>
            <person name="Arshad M."/>
            <person name="Klass S."/>
            <person name="Ahn S."/>
            <person name="Gilbert P.M."/>
            <person name="Heil C.A."/>
            <person name="Martinez J.M."/>
            <person name="Amin S.A."/>
        </authorList>
    </citation>
    <scope>NUCLEOTIDE SEQUENCE [LARGE SCALE GENOMIC DNA]</scope>
    <source>
        <strain evidence="2 3">CE15</strain>
    </source>
</reference>
<feature type="transmembrane region" description="Helical" evidence="1">
    <location>
        <begin position="175"/>
        <end position="193"/>
    </location>
</feature>
<organism evidence="2 3">
    <name type="scientific">Pseudoalteromonas spongiae</name>
    <dbReference type="NCBI Taxonomy" id="298657"/>
    <lineage>
        <taxon>Bacteria</taxon>
        <taxon>Pseudomonadati</taxon>
        <taxon>Pseudomonadota</taxon>
        <taxon>Gammaproteobacteria</taxon>
        <taxon>Alteromonadales</taxon>
        <taxon>Pseudoalteromonadaceae</taxon>
        <taxon>Pseudoalteromonas</taxon>
    </lineage>
</organism>